<proteinExistence type="predicted"/>
<dbReference type="EMBL" id="CP060636">
    <property type="protein sequence ID" value="QNM11079.1"/>
    <property type="molecule type" value="Genomic_DNA"/>
</dbReference>
<evidence type="ECO:0000313" key="5">
    <source>
        <dbReference type="EMBL" id="QNM11079.1"/>
    </source>
</evidence>
<dbReference type="InterPro" id="IPR036390">
    <property type="entry name" value="WH_DNA-bd_sf"/>
</dbReference>
<feature type="domain" description="Nucleotidyl transferase" evidence="3">
    <location>
        <begin position="75"/>
        <end position="191"/>
    </location>
</feature>
<evidence type="ECO:0000313" key="6">
    <source>
        <dbReference type="Proteomes" id="UP000515856"/>
    </source>
</evidence>
<dbReference type="InterPro" id="IPR036388">
    <property type="entry name" value="WH-like_DNA-bd_sf"/>
</dbReference>
<dbReference type="InterPro" id="IPR050065">
    <property type="entry name" value="GlmU-like"/>
</dbReference>
<dbReference type="PANTHER" id="PTHR43584:SF5">
    <property type="entry name" value="PROTEIN LICC"/>
    <property type="match status" value="1"/>
</dbReference>
<dbReference type="Pfam" id="PF12802">
    <property type="entry name" value="MarR_2"/>
    <property type="match status" value="1"/>
</dbReference>
<name>A0A7G9GJU7_9FIRM</name>
<dbReference type="KEGG" id="ehn:H9Q80_12500"/>
<dbReference type="SUPFAM" id="SSF53448">
    <property type="entry name" value="Nucleotide-diphospho-sugar transferases"/>
    <property type="match status" value="1"/>
</dbReference>
<dbReference type="GO" id="GO:0003700">
    <property type="term" value="F:DNA-binding transcription factor activity"/>
    <property type="evidence" value="ECO:0007669"/>
    <property type="project" value="InterPro"/>
</dbReference>
<sequence length="301" mass="34896">MNLTLNQFETLVYIERHQDYKLTQRHLSKQLDLSLGVINKTLAELTEMELIKADGSIYDVTLKGYEWLEPYRVKKAIFLAAGFGSRMVPITLNTPKPLVLVHGKRIIETLLDAVIAAGIEDITIVRGYLGEQFDVLLHKYPKIKFIENPLYNETNNISSAYLIKDMMENAYVLESDLLLFNPDIIRKYEYTTNYCGIKMDVTDDWCFYTKKGYISKLAVGGQDCHQMVGISYWNKEDGKKMSEDIDKVFRMPGGKEKYWDEVALRECLDHHKVMVKSVHKEDIVEIDTFKELKQIDPIYNV</sequence>
<keyword evidence="1 5" id="KW-0808">Transferase</keyword>
<dbReference type="InterPro" id="IPR029044">
    <property type="entry name" value="Nucleotide-diphossugar_trans"/>
</dbReference>
<evidence type="ECO:0000256" key="1">
    <source>
        <dbReference type="ARBA" id="ARBA00022679"/>
    </source>
</evidence>
<accession>A0A7G9GJU7</accession>
<dbReference type="PANTHER" id="PTHR43584">
    <property type="entry name" value="NUCLEOTIDYL TRANSFERASE"/>
    <property type="match status" value="1"/>
</dbReference>
<dbReference type="SUPFAM" id="SSF46785">
    <property type="entry name" value="Winged helix' DNA-binding domain"/>
    <property type="match status" value="1"/>
</dbReference>
<evidence type="ECO:0000259" key="4">
    <source>
        <dbReference type="Pfam" id="PF12802"/>
    </source>
</evidence>
<dbReference type="Gene3D" id="3.90.550.10">
    <property type="entry name" value="Spore Coat Polysaccharide Biosynthesis Protein SpsA, Chain A"/>
    <property type="match status" value="1"/>
</dbReference>
<dbReference type="AlphaFoldDB" id="A0A7G9GJU7"/>
<dbReference type="InterPro" id="IPR005835">
    <property type="entry name" value="NTP_transferase_dom"/>
</dbReference>
<dbReference type="RefSeq" id="WP_117536241.1">
    <property type="nucleotide sequence ID" value="NZ_CP060636.1"/>
</dbReference>
<feature type="domain" description="HTH marR-type" evidence="4">
    <location>
        <begin position="2"/>
        <end position="52"/>
    </location>
</feature>
<organism evidence="5 6">
    <name type="scientific">[Eubacterium] hominis</name>
    <dbReference type="NCBI Taxonomy" id="2764325"/>
    <lineage>
        <taxon>Bacteria</taxon>
        <taxon>Bacillati</taxon>
        <taxon>Bacillota</taxon>
        <taxon>Erysipelotrichia</taxon>
        <taxon>Erysipelotrichales</taxon>
        <taxon>Erysipelotrichaceae</taxon>
        <taxon>Amedibacillus</taxon>
    </lineage>
</organism>
<protein>
    <submittedName>
        <fullName evidence="5">NTP transferase domain-containing protein</fullName>
    </submittedName>
</protein>
<dbReference type="Proteomes" id="UP000515856">
    <property type="component" value="Chromosome"/>
</dbReference>
<dbReference type="GO" id="GO:0016779">
    <property type="term" value="F:nucleotidyltransferase activity"/>
    <property type="evidence" value="ECO:0007669"/>
    <property type="project" value="UniProtKB-KW"/>
</dbReference>
<reference evidence="5 6" key="1">
    <citation type="submission" date="2020-08" db="EMBL/GenBank/DDBJ databases">
        <authorList>
            <person name="Liu C."/>
            <person name="Sun Q."/>
        </authorList>
    </citation>
    <scope>NUCLEOTIDE SEQUENCE [LARGE SCALE GENOMIC DNA]</scope>
    <source>
        <strain evidence="5 6">NSJ-61</strain>
    </source>
</reference>
<gene>
    <name evidence="5" type="ORF">H9Q80_12500</name>
</gene>
<dbReference type="Gene3D" id="1.10.10.10">
    <property type="entry name" value="Winged helix-like DNA-binding domain superfamily/Winged helix DNA-binding domain"/>
    <property type="match status" value="1"/>
</dbReference>
<dbReference type="CDD" id="cd02523">
    <property type="entry name" value="PC_cytidylyltransferase"/>
    <property type="match status" value="1"/>
</dbReference>
<dbReference type="InterPro" id="IPR000835">
    <property type="entry name" value="HTH_MarR-typ"/>
</dbReference>
<evidence type="ECO:0000256" key="2">
    <source>
        <dbReference type="ARBA" id="ARBA00022695"/>
    </source>
</evidence>
<keyword evidence="2" id="KW-0548">Nucleotidyltransferase</keyword>
<dbReference type="Pfam" id="PF00483">
    <property type="entry name" value="NTP_transferase"/>
    <property type="match status" value="1"/>
</dbReference>
<evidence type="ECO:0000259" key="3">
    <source>
        <dbReference type="Pfam" id="PF00483"/>
    </source>
</evidence>
<keyword evidence="6" id="KW-1185">Reference proteome</keyword>